<gene>
    <name evidence="1" type="ORF">DDE83_005541</name>
</gene>
<dbReference type="AlphaFoldDB" id="A0A364N1I2"/>
<reference evidence="2" key="1">
    <citation type="submission" date="2018-05" db="EMBL/GenBank/DDBJ databases">
        <title>Draft genome sequence of Stemphylium lycopersici strain CIDEFI 213.</title>
        <authorList>
            <person name="Medina R."/>
            <person name="Franco M.E.E."/>
            <person name="Lucentini C.G."/>
            <person name="Saparrat M.C.N."/>
            <person name="Balatti P.A."/>
        </authorList>
    </citation>
    <scope>NUCLEOTIDE SEQUENCE [LARGE SCALE GENOMIC DNA]</scope>
    <source>
        <strain evidence="2">CIDEFI 213</strain>
    </source>
</reference>
<sequence length="489" mass="53826">MAETISPDYLIIGAGAMGMAFADTMVSESKATMAIVDRYSRPGGHWTIAYPHVTLHQPSTSYGVNSRELGEGTVDQVGLNKGYSELATGDEILAYFGKIMNQTLLPSGRVAYYPKHEYMGDGEFRSVVSKKVIRVGPNTRIVDATYLDVRVPAMGPPAYEVADNVELITPNGLATMSRSYDAYTVVGAGKTAVDACLWLLGQGTDPKIISWIMPRDSWFMERGNLQPAETTKDPVKQGKLQAEATMGASSSANLFERLEASGHALRVDKKITPSMFRFAIVSNMEMDEVRKIENIIRLGRVVRLDTEQVTLEKGTYTPVRDTLYIDCSAAALTKRPTVPVFNGKELKLQCVKMIQQVFSAAFIAHVEANYDTDEVKNELCRPLGFPSKPSDYAPLLRTTFQNRLRWIQEPKTVAWLDKARLDFSFLGPVPKDPEQAARFIASQPAKMTAICSKLEDIIKNDTLSEATVKASIPTQNDLVASMQATSIAA</sequence>
<proteinExistence type="predicted"/>
<name>A0A364N1I2_STELY</name>
<keyword evidence="2" id="KW-1185">Reference proteome</keyword>
<accession>A0A364N1I2</accession>
<evidence type="ECO:0000313" key="1">
    <source>
        <dbReference type="EMBL" id="RAR09388.1"/>
    </source>
</evidence>
<dbReference type="InterPro" id="IPR036188">
    <property type="entry name" value="FAD/NAD-bd_sf"/>
</dbReference>
<dbReference type="EMBL" id="QGDH01000076">
    <property type="protein sequence ID" value="RAR09388.1"/>
    <property type="molecule type" value="Genomic_DNA"/>
</dbReference>
<organism evidence="1 2">
    <name type="scientific">Stemphylium lycopersici</name>
    <name type="common">Tomato gray leaf spot disease fungus</name>
    <name type="synonym">Thyrospora lycopersici</name>
    <dbReference type="NCBI Taxonomy" id="183478"/>
    <lineage>
        <taxon>Eukaryota</taxon>
        <taxon>Fungi</taxon>
        <taxon>Dikarya</taxon>
        <taxon>Ascomycota</taxon>
        <taxon>Pezizomycotina</taxon>
        <taxon>Dothideomycetes</taxon>
        <taxon>Pleosporomycetidae</taxon>
        <taxon>Pleosporales</taxon>
        <taxon>Pleosporineae</taxon>
        <taxon>Pleosporaceae</taxon>
        <taxon>Stemphylium</taxon>
    </lineage>
</organism>
<dbReference type="Proteomes" id="UP000249619">
    <property type="component" value="Unassembled WGS sequence"/>
</dbReference>
<comment type="caution">
    <text evidence="1">The sequence shown here is derived from an EMBL/GenBank/DDBJ whole genome shotgun (WGS) entry which is preliminary data.</text>
</comment>
<dbReference type="Gene3D" id="3.50.50.60">
    <property type="entry name" value="FAD/NAD(P)-binding domain"/>
    <property type="match status" value="1"/>
</dbReference>
<evidence type="ECO:0000313" key="2">
    <source>
        <dbReference type="Proteomes" id="UP000249619"/>
    </source>
</evidence>
<protein>
    <submittedName>
        <fullName evidence="1">FAD-dependent pyridine nucleotide-disulfide oxidoreductase</fullName>
    </submittedName>
</protein>
<dbReference type="SUPFAM" id="SSF51905">
    <property type="entry name" value="FAD/NAD(P)-binding domain"/>
    <property type="match status" value="1"/>
</dbReference>